<dbReference type="AlphaFoldDB" id="A0A6P3Y1N2"/>
<evidence type="ECO:0000256" key="9">
    <source>
        <dbReference type="ARBA" id="ARBA00023224"/>
    </source>
</evidence>
<evidence type="ECO:0000256" key="1">
    <source>
        <dbReference type="ARBA" id="ARBA00004651"/>
    </source>
</evidence>
<keyword evidence="6 10" id="KW-1133">Transmembrane helix</keyword>
<dbReference type="Proteomes" id="UP000515204">
    <property type="component" value="Unplaced"/>
</dbReference>
<organism evidence="11 12">
    <name type="scientific">Dinoponera quadriceps</name>
    <name type="common">South American ant</name>
    <dbReference type="NCBI Taxonomy" id="609295"/>
    <lineage>
        <taxon>Eukaryota</taxon>
        <taxon>Metazoa</taxon>
        <taxon>Ecdysozoa</taxon>
        <taxon>Arthropoda</taxon>
        <taxon>Hexapoda</taxon>
        <taxon>Insecta</taxon>
        <taxon>Pterygota</taxon>
        <taxon>Neoptera</taxon>
        <taxon>Endopterygota</taxon>
        <taxon>Hymenoptera</taxon>
        <taxon>Apocrita</taxon>
        <taxon>Aculeata</taxon>
        <taxon>Formicoidea</taxon>
        <taxon>Formicidae</taxon>
        <taxon>Ponerinae</taxon>
        <taxon>Ponerini</taxon>
        <taxon>Dinoponera</taxon>
    </lineage>
</organism>
<keyword evidence="4 10" id="KW-0812">Transmembrane</keyword>
<feature type="transmembrane region" description="Helical" evidence="10">
    <location>
        <begin position="138"/>
        <end position="160"/>
    </location>
</feature>
<reference evidence="12" key="1">
    <citation type="submission" date="2025-08" db="UniProtKB">
        <authorList>
            <consortium name="RefSeq"/>
        </authorList>
    </citation>
    <scope>IDENTIFICATION</scope>
</reference>
<feature type="transmembrane region" description="Helical" evidence="10">
    <location>
        <begin position="199"/>
        <end position="227"/>
    </location>
</feature>
<comment type="similarity">
    <text evidence="10">Belongs to the insect chemoreceptor superfamily. Heteromeric odorant receptor channel (TC 1.A.69) family.</text>
</comment>
<evidence type="ECO:0000256" key="4">
    <source>
        <dbReference type="ARBA" id="ARBA00022692"/>
    </source>
</evidence>
<evidence type="ECO:0000313" key="11">
    <source>
        <dbReference type="Proteomes" id="UP000515204"/>
    </source>
</evidence>
<proteinExistence type="inferred from homology"/>
<keyword evidence="7 10" id="KW-0472">Membrane</keyword>
<dbReference type="GeneID" id="106749356"/>
<dbReference type="PANTHER" id="PTHR21137:SF35">
    <property type="entry name" value="ODORANT RECEPTOR 19A-RELATED"/>
    <property type="match status" value="1"/>
</dbReference>
<comment type="caution">
    <text evidence="10">Lacks conserved residue(s) required for the propagation of feature annotation.</text>
</comment>
<evidence type="ECO:0000256" key="7">
    <source>
        <dbReference type="ARBA" id="ARBA00023136"/>
    </source>
</evidence>
<dbReference type="OrthoDB" id="6617147at2759"/>
<comment type="subcellular location">
    <subcellularLocation>
        <location evidence="1 10">Cell membrane</location>
        <topology evidence="1 10">Multi-pass membrane protein</topology>
    </subcellularLocation>
</comment>
<feature type="transmembrane region" description="Helical" evidence="10">
    <location>
        <begin position="49"/>
        <end position="74"/>
    </location>
</feature>
<dbReference type="GO" id="GO:0004984">
    <property type="term" value="F:olfactory receptor activity"/>
    <property type="evidence" value="ECO:0007669"/>
    <property type="project" value="InterPro"/>
</dbReference>
<dbReference type="Pfam" id="PF02949">
    <property type="entry name" value="7tm_6"/>
    <property type="match status" value="1"/>
</dbReference>
<evidence type="ECO:0000313" key="12">
    <source>
        <dbReference type="RefSeq" id="XP_014484212.1"/>
    </source>
</evidence>
<evidence type="ECO:0000256" key="6">
    <source>
        <dbReference type="ARBA" id="ARBA00022989"/>
    </source>
</evidence>
<keyword evidence="5 10" id="KW-0552">Olfaction</keyword>
<keyword evidence="11" id="KW-1185">Reference proteome</keyword>
<keyword evidence="3 10" id="KW-0716">Sensory transduction</keyword>
<dbReference type="InterPro" id="IPR004117">
    <property type="entry name" value="7tm6_olfct_rcpt"/>
</dbReference>
<feature type="transmembrane region" description="Helical" evidence="10">
    <location>
        <begin position="316"/>
        <end position="336"/>
    </location>
</feature>
<dbReference type="GO" id="GO:0007165">
    <property type="term" value="P:signal transduction"/>
    <property type="evidence" value="ECO:0007669"/>
    <property type="project" value="UniProtKB-KW"/>
</dbReference>
<dbReference type="PANTHER" id="PTHR21137">
    <property type="entry name" value="ODORANT RECEPTOR"/>
    <property type="match status" value="1"/>
</dbReference>
<sequence>MSHSFRVSPTHNAAHQRDSEYSIQLNRWFLKPIGAWPDDDRPVSIAERLLFCGIQFVCHSLIAFTVVPCALYIVFEPDVHLKLKAFGPMIHWLMGGLNYCSLLLRSYEIRKCVDHMRADWRQVKGVHDREVMLRNAKFGRFVSGFCAIFMQGGVCSYSIITSLTPVVVQIDNVTITMHQLPCPFYTELVDARYSPTNEIVLVLQLFSTFIVNTITVGACSLAAVFAMHACGQLNILMVRLDELVDASSTKDGHETSRRKLAGIVEHHLRTLSFVSEIETIMHQICLVELLGCTTDMCMLGYYTITEWELHDTKNLLTYFTIFIAMSCNIFIFCYIAEILTDQCQKIGDMAYMTDWYQLHHKIAIDLILIISRSNAVIKITAGKMIQLSIATFGDVSLFDNTHINGSVTKFV</sequence>
<feature type="transmembrane region" description="Helical" evidence="10">
    <location>
        <begin position="89"/>
        <end position="107"/>
    </location>
</feature>
<evidence type="ECO:0000256" key="3">
    <source>
        <dbReference type="ARBA" id="ARBA00022606"/>
    </source>
</evidence>
<dbReference type="GO" id="GO:0005549">
    <property type="term" value="F:odorant binding"/>
    <property type="evidence" value="ECO:0007669"/>
    <property type="project" value="InterPro"/>
</dbReference>
<keyword evidence="2" id="KW-1003">Cell membrane</keyword>
<feature type="transmembrane region" description="Helical" evidence="10">
    <location>
        <begin position="284"/>
        <end position="304"/>
    </location>
</feature>
<protein>
    <recommendedName>
        <fullName evidence="10">Odorant receptor</fullName>
    </recommendedName>
</protein>
<evidence type="ECO:0000256" key="8">
    <source>
        <dbReference type="ARBA" id="ARBA00023170"/>
    </source>
</evidence>
<gene>
    <name evidence="12" type="primary">LOC106749356</name>
</gene>
<keyword evidence="8 10" id="KW-0675">Receptor</keyword>
<evidence type="ECO:0000256" key="5">
    <source>
        <dbReference type="ARBA" id="ARBA00022725"/>
    </source>
</evidence>
<evidence type="ECO:0000256" key="10">
    <source>
        <dbReference type="RuleBase" id="RU351113"/>
    </source>
</evidence>
<keyword evidence="9 10" id="KW-0807">Transducer</keyword>
<dbReference type="GO" id="GO:0005886">
    <property type="term" value="C:plasma membrane"/>
    <property type="evidence" value="ECO:0007669"/>
    <property type="project" value="UniProtKB-SubCell"/>
</dbReference>
<dbReference type="RefSeq" id="XP_014484212.1">
    <property type="nucleotide sequence ID" value="XM_014628726.1"/>
</dbReference>
<dbReference type="KEGG" id="dqu:106749356"/>
<evidence type="ECO:0000256" key="2">
    <source>
        <dbReference type="ARBA" id="ARBA00022475"/>
    </source>
</evidence>
<accession>A0A6P3Y1N2</accession>
<name>A0A6P3Y1N2_DINQU</name>